<dbReference type="GeneID" id="27310775"/>
<dbReference type="GO" id="GO:0032259">
    <property type="term" value="P:methylation"/>
    <property type="evidence" value="ECO:0007669"/>
    <property type="project" value="UniProtKB-KW"/>
</dbReference>
<evidence type="ECO:0000256" key="4">
    <source>
        <dbReference type="ARBA" id="ARBA00022691"/>
    </source>
</evidence>
<evidence type="ECO:0000256" key="1">
    <source>
        <dbReference type="ARBA" id="ARBA00022490"/>
    </source>
</evidence>
<keyword evidence="3 5" id="KW-0808">Transferase</keyword>
<dbReference type="RefSeq" id="XP_016216208.1">
    <property type="nucleotide sequence ID" value="XM_016355902.1"/>
</dbReference>
<dbReference type="HOGENOM" id="CLU_044783_1_0_1"/>
<comment type="function">
    <text evidence="5">S-adenosyl-L-methionine-dependent protein-lysine N-methyltransferase that mono- and dimethylates elongation factor 1-alpha at 'Lys-316'. May play a role in intracellular transport.</text>
</comment>
<feature type="domain" description="Methyltransferase" evidence="7">
    <location>
        <begin position="78"/>
        <end position="226"/>
    </location>
</feature>
<organism evidence="8 9">
    <name type="scientific">Verruconis gallopava</name>
    <dbReference type="NCBI Taxonomy" id="253628"/>
    <lineage>
        <taxon>Eukaryota</taxon>
        <taxon>Fungi</taxon>
        <taxon>Dikarya</taxon>
        <taxon>Ascomycota</taxon>
        <taxon>Pezizomycotina</taxon>
        <taxon>Dothideomycetes</taxon>
        <taxon>Pleosporomycetidae</taxon>
        <taxon>Venturiales</taxon>
        <taxon>Sympoventuriaceae</taxon>
        <taxon>Verruconis</taxon>
    </lineage>
</organism>
<dbReference type="InterPro" id="IPR025714">
    <property type="entry name" value="Methyltranfer_dom"/>
</dbReference>
<dbReference type="InterPro" id="IPR026635">
    <property type="entry name" value="Efm4/METTL10"/>
</dbReference>
<dbReference type="Proteomes" id="UP000053259">
    <property type="component" value="Unassembled WGS sequence"/>
</dbReference>
<dbReference type="Pfam" id="PF13847">
    <property type="entry name" value="Methyltransf_31"/>
    <property type="match status" value="1"/>
</dbReference>
<proteinExistence type="inferred from homology"/>
<sequence>MVPVQPKHLEPSELGTKQYWEDAYSREIDNHKTSPDDEGTVWFSDSGAEEKVLDFLECYADDGVLFKDARNEHANVPTSFLDLGTGNGHLLFALRDAGWDGLMLGVDYSAKSVQLARQIGKARTEQNEGQDDAEDEHDDTEGKSTRPVYFAEYDILNPTPLSDAPAAGFDVVLDKGTFDAISLSSETTPDGRRICETYCEKVLPLLKTGGLFVITSCNWTEDELTAWFVHDTPSVAGSFELCDRIEYPSFTFGGRKGSSVATLCFKRTS</sequence>
<comment type="subcellular location">
    <subcellularLocation>
        <location evidence="5">Cytoplasm</location>
    </subcellularLocation>
</comment>
<dbReference type="PANTHER" id="PTHR12843">
    <property type="entry name" value="PROTEIN-LYSINE N-METHYLTRANSFERASE METTL10"/>
    <property type="match status" value="1"/>
</dbReference>
<reference evidence="8 9" key="1">
    <citation type="submission" date="2015-01" db="EMBL/GenBank/DDBJ databases">
        <title>The Genome Sequence of Ochroconis gallopava CBS43764.</title>
        <authorList>
            <consortium name="The Broad Institute Genomics Platform"/>
            <person name="Cuomo C."/>
            <person name="de Hoog S."/>
            <person name="Gorbushina A."/>
            <person name="Stielow B."/>
            <person name="Teixiera M."/>
            <person name="Abouelleil A."/>
            <person name="Chapman S.B."/>
            <person name="Priest M."/>
            <person name="Young S.K."/>
            <person name="Wortman J."/>
            <person name="Nusbaum C."/>
            <person name="Birren B."/>
        </authorList>
    </citation>
    <scope>NUCLEOTIDE SEQUENCE [LARGE SCALE GENOMIC DNA]</scope>
    <source>
        <strain evidence="8 9">CBS 43764</strain>
    </source>
</reference>
<evidence type="ECO:0000256" key="3">
    <source>
        <dbReference type="ARBA" id="ARBA00022679"/>
    </source>
</evidence>
<dbReference type="InterPro" id="IPR029063">
    <property type="entry name" value="SAM-dependent_MTases_sf"/>
</dbReference>
<feature type="region of interest" description="Disordered" evidence="6">
    <location>
        <begin position="119"/>
        <end position="143"/>
    </location>
</feature>
<gene>
    <name evidence="5" type="primary">EFM4</name>
    <name evidence="8" type="ORF">PV09_02802</name>
</gene>
<feature type="compositionally biased region" description="Acidic residues" evidence="6">
    <location>
        <begin position="128"/>
        <end position="139"/>
    </location>
</feature>
<dbReference type="GO" id="GO:0005737">
    <property type="term" value="C:cytoplasm"/>
    <property type="evidence" value="ECO:0007669"/>
    <property type="project" value="UniProtKB-SubCell"/>
</dbReference>
<dbReference type="AlphaFoldDB" id="A0A0D2B539"/>
<evidence type="ECO:0000313" key="9">
    <source>
        <dbReference type="Proteomes" id="UP000053259"/>
    </source>
</evidence>
<evidence type="ECO:0000259" key="7">
    <source>
        <dbReference type="Pfam" id="PF13847"/>
    </source>
</evidence>
<evidence type="ECO:0000256" key="6">
    <source>
        <dbReference type="SAM" id="MobiDB-lite"/>
    </source>
</evidence>
<dbReference type="STRING" id="253628.A0A0D2B539"/>
<dbReference type="FunCoup" id="A0A0D2B539">
    <property type="interactions" value="747"/>
</dbReference>
<evidence type="ECO:0000256" key="5">
    <source>
        <dbReference type="HAMAP-Rule" id="MF_03188"/>
    </source>
</evidence>
<accession>A0A0D2B539</accession>
<dbReference type="EC" id="2.1.1.-" evidence="5"/>
<dbReference type="PANTHER" id="PTHR12843:SF5">
    <property type="entry name" value="EEF1A LYSINE METHYLTRANSFERASE 2"/>
    <property type="match status" value="1"/>
</dbReference>
<dbReference type="SUPFAM" id="SSF53335">
    <property type="entry name" value="S-adenosyl-L-methionine-dependent methyltransferases"/>
    <property type="match status" value="1"/>
</dbReference>
<dbReference type="CDD" id="cd02440">
    <property type="entry name" value="AdoMet_MTases"/>
    <property type="match status" value="1"/>
</dbReference>
<name>A0A0D2B539_9PEZI</name>
<dbReference type="HAMAP" id="MF_03188">
    <property type="entry name" value="Methyltr_EFM4"/>
    <property type="match status" value="1"/>
</dbReference>
<keyword evidence="2 5" id="KW-0489">Methyltransferase</keyword>
<dbReference type="InParanoid" id="A0A0D2B539"/>
<dbReference type="EMBL" id="KN847535">
    <property type="protein sequence ID" value="KIW06339.1"/>
    <property type="molecule type" value="Genomic_DNA"/>
</dbReference>
<dbReference type="OrthoDB" id="10069295at2759"/>
<keyword evidence="9" id="KW-1185">Reference proteome</keyword>
<protein>
    <recommendedName>
        <fullName evidence="5">Protein-lysine N-methyltransferase EFM4</fullName>
        <ecNumber evidence="5">2.1.1.-</ecNumber>
    </recommendedName>
    <alternativeName>
        <fullName evidence="5">Elongation factor methyltransferase 4</fullName>
    </alternativeName>
</protein>
<keyword evidence="1 5" id="KW-0963">Cytoplasm</keyword>
<dbReference type="GO" id="GO:0016192">
    <property type="term" value="P:vesicle-mediated transport"/>
    <property type="evidence" value="ECO:0007669"/>
    <property type="project" value="UniProtKB-UniRule"/>
</dbReference>
<dbReference type="Gene3D" id="3.40.50.150">
    <property type="entry name" value="Vaccinia Virus protein VP39"/>
    <property type="match status" value="1"/>
</dbReference>
<comment type="similarity">
    <text evidence="5">Belongs to the class I-like SAM-binding methyltransferase superfamily. EFM4 family.</text>
</comment>
<evidence type="ECO:0000256" key="2">
    <source>
        <dbReference type="ARBA" id="ARBA00022603"/>
    </source>
</evidence>
<evidence type="ECO:0000313" key="8">
    <source>
        <dbReference type="EMBL" id="KIW06339.1"/>
    </source>
</evidence>
<dbReference type="GO" id="GO:0016279">
    <property type="term" value="F:protein-lysine N-methyltransferase activity"/>
    <property type="evidence" value="ECO:0007669"/>
    <property type="project" value="UniProtKB-UniRule"/>
</dbReference>
<dbReference type="VEuPathDB" id="FungiDB:PV09_02802"/>
<keyword evidence="4 5" id="KW-0949">S-adenosyl-L-methionine</keyword>
<keyword evidence="5" id="KW-0813">Transport</keyword>